<evidence type="ECO:0000256" key="6">
    <source>
        <dbReference type="PROSITE-ProRule" id="PRU01240"/>
    </source>
</evidence>
<reference evidence="12 13" key="1">
    <citation type="submission" date="2020-08" db="EMBL/GenBank/DDBJ databases">
        <title>Genome sequence of Nocardioides mesophilus KACC 16243T.</title>
        <authorList>
            <person name="Hyun D.-W."/>
            <person name="Bae J.-W."/>
        </authorList>
    </citation>
    <scope>NUCLEOTIDE SEQUENCE [LARGE SCALE GENOMIC DNA]</scope>
    <source>
        <strain evidence="12 13">KACC 16243</strain>
    </source>
</reference>
<feature type="chain" id="PRO_5029016839" evidence="7">
    <location>
        <begin position="37"/>
        <end position="1024"/>
    </location>
</feature>
<dbReference type="PRINTS" id="PR00723">
    <property type="entry name" value="SUBTILISIN"/>
</dbReference>
<dbReference type="EMBL" id="CP060713">
    <property type="protein sequence ID" value="QNN52878.1"/>
    <property type="molecule type" value="Genomic_DNA"/>
</dbReference>
<evidence type="ECO:0000313" key="12">
    <source>
        <dbReference type="EMBL" id="QNN52878.1"/>
    </source>
</evidence>
<dbReference type="InterPro" id="IPR036852">
    <property type="entry name" value="Peptidase_S8/S53_dom_sf"/>
</dbReference>
<evidence type="ECO:0000256" key="4">
    <source>
        <dbReference type="ARBA" id="ARBA00022825"/>
    </source>
</evidence>
<dbReference type="SUPFAM" id="SSF52743">
    <property type="entry name" value="Subtilisin-like"/>
    <property type="match status" value="1"/>
</dbReference>
<organism evidence="12 13">
    <name type="scientific">Nocardioides mesophilus</name>
    <dbReference type="NCBI Taxonomy" id="433659"/>
    <lineage>
        <taxon>Bacteria</taxon>
        <taxon>Bacillati</taxon>
        <taxon>Actinomycetota</taxon>
        <taxon>Actinomycetes</taxon>
        <taxon>Propionibacteriales</taxon>
        <taxon>Nocardioidaceae</taxon>
        <taxon>Nocardioides</taxon>
    </lineage>
</organism>
<feature type="active site" description="Charge relay system" evidence="5 6">
    <location>
        <position position="623"/>
    </location>
</feature>
<gene>
    <name evidence="12" type="ORF">H9L09_21045</name>
</gene>
<accession>A0A7G9RBA3</accession>
<dbReference type="Gene3D" id="3.50.30.30">
    <property type="match status" value="1"/>
</dbReference>
<dbReference type="InterPro" id="IPR010259">
    <property type="entry name" value="S8pro/Inhibitor_I9"/>
</dbReference>
<dbReference type="PROSITE" id="PS51318">
    <property type="entry name" value="TAT"/>
    <property type="match status" value="1"/>
</dbReference>
<dbReference type="InterPro" id="IPR000209">
    <property type="entry name" value="Peptidase_S8/S53_dom"/>
</dbReference>
<dbReference type="Pfam" id="PF00082">
    <property type="entry name" value="Peptidase_S8"/>
    <property type="match status" value="1"/>
</dbReference>
<name>A0A7G9RBA3_9ACTN</name>
<evidence type="ECO:0000259" key="8">
    <source>
        <dbReference type="Pfam" id="PF00082"/>
    </source>
</evidence>
<dbReference type="FunFam" id="3.50.30.30:FF:000005">
    <property type="entry name" value="subtilisin-like protease SBT1.5"/>
    <property type="match status" value="1"/>
</dbReference>
<dbReference type="Proteomes" id="UP000515947">
    <property type="component" value="Chromosome"/>
</dbReference>
<dbReference type="InterPro" id="IPR034197">
    <property type="entry name" value="Peptidases_S8_3"/>
</dbReference>
<dbReference type="PROSITE" id="PS00138">
    <property type="entry name" value="SUBTILASE_SER"/>
    <property type="match status" value="1"/>
</dbReference>
<evidence type="ECO:0000256" key="7">
    <source>
        <dbReference type="SAM" id="SignalP"/>
    </source>
</evidence>
<dbReference type="Gene3D" id="2.60.120.380">
    <property type="match status" value="1"/>
</dbReference>
<dbReference type="SUPFAM" id="SSF52025">
    <property type="entry name" value="PA domain"/>
    <property type="match status" value="1"/>
</dbReference>
<dbReference type="InterPro" id="IPR015500">
    <property type="entry name" value="Peptidase_S8_subtilisin-rel"/>
</dbReference>
<evidence type="ECO:0000256" key="3">
    <source>
        <dbReference type="ARBA" id="ARBA00022801"/>
    </source>
</evidence>
<feature type="signal peptide" evidence="7">
    <location>
        <begin position="1"/>
        <end position="36"/>
    </location>
</feature>
<evidence type="ECO:0000256" key="2">
    <source>
        <dbReference type="ARBA" id="ARBA00022670"/>
    </source>
</evidence>
<dbReference type="InterPro" id="IPR045051">
    <property type="entry name" value="SBT"/>
</dbReference>
<dbReference type="GO" id="GO:0004252">
    <property type="term" value="F:serine-type endopeptidase activity"/>
    <property type="evidence" value="ECO:0007669"/>
    <property type="project" value="UniProtKB-UniRule"/>
</dbReference>
<dbReference type="PANTHER" id="PTHR10795">
    <property type="entry name" value="PROPROTEIN CONVERTASE SUBTILISIN/KEXIN"/>
    <property type="match status" value="1"/>
</dbReference>
<keyword evidence="3 6" id="KW-0378">Hydrolase</keyword>
<dbReference type="Gene3D" id="3.40.50.200">
    <property type="entry name" value="Peptidase S8/S53 domain"/>
    <property type="match status" value="1"/>
</dbReference>
<dbReference type="Pfam" id="PF05922">
    <property type="entry name" value="Inhibitor_I9"/>
    <property type="match status" value="1"/>
</dbReference>
<evidence type="ECO:0000313" key="13">
    <source>
        <dbReference type="Proteomes" id="UP000515947"/>
    </source>
</evidence>
<evidence type="ECO:0000256" key="1">
    <source>
        <dbReference type="ARBA" id="ARBA00011073"/>
    </source>
</evidence>
<dbReference type="InterPro" id="IPR003137">
    <property type="entry name" value="PA_domain"/>
</dbReference>
<dbReference type="AlphaFoldDB" id="A0A7G9RBA3"/>
<feature type="domain" description="Peptidase S8/S53" evidence="8">
    <location>
        <begin position="187"/>
        <end position="673"/>
    </location>
</feature>
<dbReference type="GO" id="GO:0006508">
    <property type="term" value="P:proteolysis"/>
    <property type="evidence" value="ECO:0007669"/>
    <property type="project" value="UniProtKB-KW"/>
</dbReference>
<keyword evidence="7" id="KW-0732">Signal</keyword>
<evidence type="ECO:0000259" key="10">
    <source>
        <dbReference type="Pfam" id="PF05922"/>
    </source>
</evidence>
<sequence>MSIPSHGRRARRRALALISAGAVVAGALGAVPAATAAGDSTAPQTTQVKPGRSYQAGRYIVVLQDAPAAAYAGGVAGYKATTPAPGKQLDSNAPAVREYTGRLRAQQVKAARTVGAKVDRSYTLAVNGFTADLTGDQAAELAMNKSVLTIERDVASHLDTWNTPNFLGLSGKDGAWKEQAHGRGNAGQGTVVGVIDSGIWPEAKSFRGAALTSEPKGKWGISRVRESVRMDKADGGVFTGACELEHDGIVADGWSADDCNTKLIGARFYPDAYIDNMAGQDMPGTEFLSARDGDGHGSHTASTAAGNPVKDATVEDVNFGEISGMAPGARIAAYKVCFDDGNEDTGDCFNSAILAAIDDAVNDGVDVINFSISGALDSVLDSTELAFEGAAEAGVFVAASAGNSGPKASTVAHNSPWLTTVAASTHTNFENTVVLGNGTKIKGASITKTALPQTPLVESSAVAAAGAEPGDAALCLPETLDPAKVKGKIVLCTRGVNPRVEKSAVVKEAGGVGMILANIKANSLDTDFHAVPTVHINDLDGVVFDYIKSQGAAATAAFELGDTTGGPVTPLPQIAGFSSRGPALANDSNLLKPDITAPGVSVLAAVAPPSGEGRNFDLYSGTSMSSPHIAGLAAFMMGVHPEWTPMQVKSAMMTTAKSLKNAKGGTDRDVFGQGAGQVTPQKMFDPGLFVTSNSTQWWRFIEDRARKELGFSLGLTPLDAKDLNVPSMADSKVVGSTTFTRKFKATESGTWKVSVKVPGFSATAPATLQVRKGLSKNLTIKLTRTTGSFDQWSMGYLTLNGPSRVRLPIAVKPVAVAAPAEVSGEGTSGSVDVPVTVGGAPVKTSTSGLALAQSKTGTATDIKSDASDIVTTCITVPADTEVARFALDAVDDNADMDLWIYEGCTTPGDWYNDYYTASATGSADESVTLDAPAAGDYLVAVDPYSAGDTPSLDWRLDSYTVGATDTLGALTVDPSTLTPTTTSYKLSWSGLVEDDARYLGIVKYENSEDRTFLTVTTPAASPAP</sequence>
<keyword evidence="13" id="KW-1185">Reference proteome</keyword>
<dbReference type="Pfam" id="PF17766">
    <property type="entry name" value="fn3_6"/>
    <property type="match status" value="1"/>
</dbReference>
<feature type="active site" description="Charge relay system" evidence="5 6">
    <location>
        <position position="296"/>
    </location>
</feature>
<keyword evidence="4 6" id="KW-0720">Serine protease</keyword>
<dbReference type="Pfam" id="PF02225">
    <property type="entry name" value="PA"/>
    <property type="match status" value="1"/>
</dbReference>
<dbReference type="SUPFAM" id="SSF54897">
    <property type="entry name" value="Protease propeptides/inhibitors"/>
    <property type="match status" value="1"/>
</dbReference>
<comment type="similarity">
    <text evidence="1 6">Belongs to the peptidase S8 family.</text>
</comment>
<dbReference type="PROSITE" id="PS51892">
    <property type="entry name" value="SUBTILASE"/>
    <property type="match status" value="1"/>
</dbReference>
<dbReference type="KEGG" id="nmes:H9L09_21045"/>
<dbReference type="InterPro" id="IPR006311">
    <property type="entry name" value="TAT_signal"/>
</dbReference>
<feature type="domain" description="Subtilisin-like protease fibronectin type-III" evidence="11">
    <location>
        <begin position="722"/>
        <end position="811"/>
    </location>
</feature>
<dbReference type="RefSeq" id="WP_187578720.1">
    <property type="nucleotide sequence ID" value="NZ_CP060713.1"/>
</dbReference>
<protein>
    <submittedName>
        <fullName evidence="12">S8 family peptidase</fullName>
    </submittedName>
</protein>
<dbReference type="Gene3D" id="2.60.40.2310">
    <property type="match status" value="1"/>
</dbReference>
<feature type="domain" description="PA" evidence="9">
    <location>
        <begin position="470"/>
        <end position="541"/>
    </location>
</feature>
<dbReference type="InterPro" id="IPR046450">
    <property type="entry name" value="PA_dom_sf"/>
</dbReference>
<dbReference type="CDD" id="cd02120">
    <property type="entry name" value="PA_subtilisin_like"/>
    <property type="match status" value="1"/>
</dbReference>
<dbReference type="CDD" id="cd04852">
    <property type="entry name" value="Peptidases_S8_3"/>
    <property type="match status" value="1"/>
</dbReference>
<evidence type="ECO:0000259" key="9">
    <source>
        <dbReference type="Pfam" id="PF02225"/>
    </source>
</evidence>
<evidence type="ECO:0000259" key="11">
    <source>
        <dbReference type="Pfam" id="PF17766"/>
    </source>
</evidence>
<feature type="active site" description="Charge relay system" evidence="5 6">
    <location>
        <position position="196"/>
    </location>
</feature>
<dbReference type="InterPro" id="IPR023828">
    <property type="entry name" value="Peptidase_S8_Ser-AS"/>
</dbReference>
<evidence type="ECO:0000256" key="5">
    <source>
        <dbReference type="PIRSR" id="PIRSR615500-1"/>
    </source>
</evidence>
<dbReference type="InterPro" id="IPR041469">
    <property type="entry name" value="Subtilisin-like_FN3"/>
</dbReference>
<proteinExistence type="inferred from homology"/>
<keyword evidence="2 6" id="KW-0645">Protease</keyword>
<feature type="domain" description="Inhibitor I9" evidence="10">
    <location>
        <begin position="58"/>
        <end position="158"/>
    </location>
</feature>